<organism evidence="1 2">
    <name type="scientific">Snodgrassella alvi</name>
    <dbReference type="NCBI Taxonomy" id="1196083"/>
    <lineage>
        <taxon>Bacteria</taxon>
        <taxon>Pseudomonadati</taxon>
        <taxon>Pseudomonadota</taxon>
        <taxon>Betaproteobacteria</taxon>
        <taxon>Neisseriales</taxon>
        <taxon>Neisseriaceae</taxon>
        <taxon>Snodgrassella</taxon>
    </lineage>
</organism>
<protein>
    <submittedName>
        <fullName evidence="1">Uncharacterized protein</fullName>
    </submittedName>
</protein>
<name>A0A2N9WSL8_9NEIS</name>
<proteinExistence type="predicted"/>
<dbReference type="AlphaFoldDB" id="A0A2N9WSL8"/>
<sequence>MLPIRILIIHALRKELFFETDRYIVKLDKLYYKQDDSIIHTATTDARITNIDQLSRHISCLCKVVPATLKYYMEERQYPFRIGKVR</sequence>
<evidence type="ECO:0000313" key="1">
    <source>
        <dbReference type="EMBL" id="PIT13857.1"/>
    </source>
</evidence>
<dbReference type="Proteomes" id="UP000231293">
    <property type="component" value="Unassembled WGS sequence"/>
</dbReference>
<dbReference type="EMBL" id="MDVB01000091">
    <property type="protein sequence ID" value="PIT13857.1"/>
    <property type="molecule type" value="Genomic_DNA"/>
</dbReference>
<gene>
    <name evidence="1" type="ORF">BGI32_08625</name>
</gene>
<comment type="caution">
    <text evidence="1">The sequence shown here is derived from an EMBL/GenBank/DDBJ whole genome shotgun (WGS) entry which is preliminary data.</text>
</comment>
<accession>A0A2N9WSL8</accession>
<evidence type="ECO:0000313" key="2">
    <source>
        <dbReference type="Proteomes" id="UP000231293"/>
    </source>
</evidence>
<reference evidence="1 2" key="1">
    <citation type="journal article" date="2017" name="MBio">
        <title>Type VI secretion-mediated competition in the bee gut microbiome.</title>
        <authorList>
            <person name="Steele M.I."/>
            <person name="Kwong W.K."/>
            <person name="Powell J.E."/>
            <person name="Whiteley M."/>
            <person name="Moran N.A."/>
        </authorList>
    </citation>
    <scope>NUCLEOTIDE SEQUENCE [LARGE SCALE GENOMIC DNA]</scope>
    <source>
        <strain evidence="1 2">App2-2</strain>
    </source>
</reference>